<keyword evidence="2 5" id="KW-0863">Zinc-finger</keyword>
<dbReference type="GO" id="GO:0036205">
    <property type="term" value="P:histone catabolic process"/>
    <property type="evidence" value="ECO:0007669"/>
    <property type="project" value="TreeGrafter"/>
</dbReference>
<comment type="caution">
    <text evidence="10">The sequence shown here is derived from an EMBL/GenBank/DDBJ whole genome shotgun (WGS) entry which is preliminary data.</text>
</comment>
<feature type="region of interest" description="Disordered" evidence="6">
    <location>
        <begin position="795"/>
        <end position="825"/>
    </location>
</feature>
<dbReference type="CDD" id="cd15489">
    <property type="entry name" value="PHD_SF"/>
    <property type="match status" value="1"/>
</dbReference>
<evidence type="ECO:0000256" key="2">
    <source>
        <dbReference type="ARBA" id="ARBA00022771"/>
    </source>
</evidence>
<feature type="compositionally biased region" description="Pro residues" evidence="6">
    <location>
        <begin position="1115"/>
        <end position="1132"/>
    </location>
</feature>
<evidence type="ECO:0000256" key="5">
    <source>
        <dbReference type="PROSITE-ProRule" id="PRU00146"/>
    </source>
</evidence>
<dbReference type="SMART" id="SM00249">
    <property type="entry name" value="PHD"/>
    <property type="match status" value="3"/>
</dbReference>
<dbReference type="Gene3D" id="2.30.30.490">
    <property type="match status" value="1"/>
</dbReference>
<feature type="region of interest" description="Disordered" evidence="6">
    <location>
        <begin position="1102"/>
        <end position="1142"/>
    </location>
</feature>
<dbReference type="Pfam" id="PF01426">
    <property type="entry name" value="BAH"/>
    <property type="match status" value="1"/>
</dbReference>
<dbReference type="Proteomes" id="UP001140217">
    <property type="component" value="Unassembled WGS sequence"/>
</dbReference>
<dbReference type="InterPro" id="IPR001025">
    <property type="entry name" value="BAH_dom"/>
</dbReference>
<feature type="region of interest" description="Disordered" evidence="6">
    <location>
        <begin position="70"/>
        <end position="98"/>
    </location>
</feature>
<feature type="domain" description="PHD-type" evidence="7">
    <location>
        <begin position="221"/>
        <end position="273"/>
    </location>
</feature>
<dbReference type="PROSITE" id="PS51038">
    <property type="entry name" value="BAH"/>
    <property type="match status" value="1"/>
</dbReference>
<organism evidence="10 11">
    <name type="scientific">Coemansia javaensis</name>
    <dbReference type="NCBI Taxonomy" id="2761396"/>
    <lineage>
        <taxon>Eukaryota</taxon>
        <taxon>Fungi</taxon>
        <taxon>Fungi incertae sedis</taxon>
        <taxon>Zoopagomycota</taxon>
        <taxon>Kickxellomycotina</taxon>
        <taxon>Kickxellomycetes</taxon>
        <taxon>Kickxellales</taxon>
        <taxon>Kickxellaceae</taxon>
        <taxon>Coemansia</taxon>
    </lineage>
</organism>
<feature type="domain" description="BAH" evidence="8">
    <location>
        <begin position="25"/>
        <end position="184"/>
    </location>
</feature>
<evidence type="ECO:0000256" key="1">
    <source>
        <dbReference type="ARBA" id="ARBA00022723"/>
    </source>
</evidence>
<dbReference type="EMBL" id="JANBUL010000135">
    <property type="protein sequence ID" value="KAJ2780506.1"/>
    <property type="molecule type" value="Genomic_DNA"/>
</dbReference>
<dbReference type="GO" id="GO:0004842">
    <property type="term" value="F:ubiquitin-protein transferase activity"/>
    <property type="evidence" value="ECO:0007669"/>
    <property type="project" value="TreeGrafter"/>
</dbReference>
<feature type="region of interest" description="Disordered" evidence="6">
    <location>
        <begin position="480"/>
        <end position="505"/>
    </location>
</feature>
<dbReference type="Gene3D" id="3.30.40.10">
    <property type="entry name" value="Zinc/RING finger domain, C3HC4 (zinc finger)"/>
    <property type="match status" value="2"/>
</dbReference>
<reference evidence="10" key="1">
    <citation type="submission" date="2022-07" db="EMBL/GenBank/DDBJ databases">
        <title>Phylogenomic reconstructions and comparative analyses of Kickxellomycotina fungi.</title>
        <authorList>
            <person name="Reynolds N.K."/>
            <person name="Stajich J.E."/>
            <person name="Barry K."/>
            <person name="Grigoriev I.V."/>
            <person name="Crous P."/>
            <person name="Smith M.E."/>
        </authorList>
    </citation>
    <scope>NUCLEOTIDE SEQUENCE</scope>
    <source>
        <strain evidence="10">NBRC 105414</strain>
    </source>
</reference>
<dbReference type="InterPro" id="IPR011011">
    <property type="entry name" value="Znf_FYVE_PHD"/>
</dbReference>
<dbReference type="PROSITE" id="PS01359">
    <property type="entry name" value="ZF_PHD_1"/>
    <property type="match status" value="1"/>
</dbReference>
<evidence type="ECO:0000256" key="6">
    <source>
        <dbReference type="SAM" id="MobiDB-lite"/>
    </source>
</evidence>
<keyword evidence="11" id="KW-1185">Reference proteome</keyword>
<dbReference type="SUPFAM" id="SSF57903">
    <property type="entry name" value="FYVE/PHD zinc finger"/>
    <property type="match status" value="2"/>
</dbReference>
<feature type="compositionally biased region" description="Polar residues" evidence="6">
    <location>
        <begin position="335"/>
        <end position="345"/>
    </location>
</feature>
<feature type="compositionally biased region" description="Gly residues" evidence="6">
    <location>
        <begin position="481"/>
        <end position="497"/>
    </location>
</feature>
<feature type="compositionally biased region" description="Basic and acidic residues" evidence="6">
    <location>
        <begin position="368"/>
        <end position="379"/>
    </location>
</feature>
<evidence type="ECO:0000259" key="7">
    <source>
        <dbReference type="PROSITE" id="PS50016"/>
    </source>
</evidence>
<keyword evidence="4" id="KW-0539">Nucleus</keyword>
<evidence type="ECO:0000259" key="8">
    <source>
        <dbReference type="PROSITE" id="PS51038"/>
    </source>
</evidence>
<evidence type="ECO:0000256" key="4">
    <source>
        <dbReference type="ARBA" id="ARBA00023242"/>
    </source>
</evidence>
<dbReference type="GO" id="GO:0008270">
    <property type="term" value="F:zinc ion binding"/>
    <property type="evidence" value="ECO:0007669"/>
    <property type="project" value="UniProtKB-KW"/>
</dbReference>
<dbReference type="PROSITE" id="PS50016">
    <property type="entry name" value="ZF_PHD_2"/>
    <property type="match status" value="1"/>
</dbReference>
<proteinExistence type="predicted"/>
<evidence type="ECO:0000256" key="3">
    <source>
        <dbReference type="ARBA" id="ARBA00022833"/>
    </source>
</evidence>
<dbReference type="PANTHER" id="PTHR47672:SF1">
    <property type="entry name" value="E3 UBIQUITIN-PROTEIN LIGASE SNT2"/>
    <property type="match status" value="1"/>
</dbReference>
<sequence length="1207" mass="129290">MQLARRNSDAAQPPLPTSVTASDGSTVRVDDYVYMVPEQDDPYHIGRIMAFVYVPRVRQPRPLLSSVAAQRQLTDQEDTPTPSPTPTAASSSGGGGSGSSRLCVRVAWFQRGSEVLTTRVRAKETRLLVATMHTDINPVGAIRARCYVRHEAEIEDMGAWKSRPDHYYYSQLFDRYSTRFYDIVPVSHIRNAPQEVLQKLRDTYEFIFAEPQKISDLTSTRRACTVCAKWCSISESVKCTLCDRHYHLQCLDPPPTRKPAKGYGWQCAACMRRIQDQRAKSAEDAAADLALSAAAAAATAVAGAADPDSGELHKRITRNNNRAVADETHGARRSLSGTGVPNTPGQIGGGGASSDTESRQGSKRLKISHGDSGRLDVDAHPAPIPRPRNRGLWPFRYFGINTEIEDVLNDDERIYPRAVSRIGPKYQAIVPDMVSPAGPDLDRELAAKAAEVEKINSTNTGAAAKKLIAKVLHSHSSGAVSGTGTGIGTGGGGGGGTARWHGKSSEQMDRMWDEIEVRRGCRDEQLFFRQPAALPSEELDMYMEAIVPFLKRHYAAVRDFTLLDCQDTALHGLALHAYDVEEALISIPECPEGYARQRDPGDYWTPAGLERFNGCLREYGSNLQAIHEGVPEFTRRAVTLRYYLVRHTEAGERLLAAHAERNLAGHRRANLGQADTAVNAHMDSDVGASMSGTPASSPGLLGALDREFPRGAASERIAPRCVNCATSRAARWFPASADQAFYNTRSNKASTANRVICGECRSFWLRYGVMADQDAIGLRKSQPLELPLPVPSLSSSSSLAAPHPPQPLPPALPQLHPRSDAARDSVPRDQIAIPRPAVKQRPPEAWVLRPCDVCQQPTDAGPDLAVLACRDCGLCVHYGCSGYPSSAPINPRRWKCGVCVNVTNPTVSINYMCVLCRAEPPPHQAGQPRQMMWRTTGNNWVHPLCALVARETVLRYSHGNIIVGGTKDIPASSWQRPCTACTRTDGVAHACAAAGCAEGAHGSCALGAPAAPGLQRAAALVIRASGGTGQQGLLSSAAKFVAAGGQAEVVVKCARHMGATQDIGLRALDSTGQPVVAAAIVAKHNAAAAGLGARGATLRSTVPISPQSSQQSAAAPPPPPPQPQPQPQPQPPAATNGGATATGQAPRANIVEWGSPAMDPVCSRCQIDFSPIWWPAPGQAPGASVLCHRCYAAGASAANPQRDIASS</sequence>
<dbReference type="PROSITE" id="PS51156">
    <property type="entry name" value="ELM2"/>
    <property type="match status" value="1"/>
</dbReference>
<name>A0A9W8LIL8_9FUNG</name>
<dbReference type="InterPro" id="IPR029617">
    <property type="entry name" value="Snt2"/>
</dbReference>
<dbReference type="SMART" id="SM00439">
    <property type="entry name" value="BAH"/>
    <property type="match status" value="1"/>
</dbReference>
<dbReference type="OrthoDB" id="336088at2759"/>
<dbReference type="InterPro" id="IPR043151">
    <property type="entry name" value="BAH_sf"/>
</dbReference>
<evidence type="ECO:0000259" key="9">
    <source>
        <dbReference type="PROSITE" id="PS51156"/>
    </source>
</evidence>
<dbReference type="InterPro" id="IPR019786">
    <property type="entry name" value="Zinc_finger_PHD-type_CS"/>
</dbReference>
<dbReference type="GO" id="GO:0048189">
    <property type="term" value="C:Lid2 complex"/>
    <property type="evidence" value="ECO:0007669"/>
    <property type="project" value="TreeGrafter"/>
</dbReference>
<accession>A0A9W8LIL8</accession>
<dbReference type="InterPro" id="IPR019787">
    <property type="entry name" value="Znf_PHD-finger"/>
</dbReference>
<dbReference type="InterPro" id="IPR013083">
    <property type="entry name" value="Znf_RING/FYVE/PHD"/>
</dbReference>
<protein>
    <submittedName>
        <fullName evidence="10">PHD type zinc finger protein with BAH domain-containing protein</fullName>
    </submittedName>
</protein>
<evidence type="ECO:0000313" key="11">
    <source>
        <dbReference type="Proteomes" id="UP001140217"/>
    </source>
</evidence>
<evidence type="ECO:0000313" key="10">
    <source>
        <dbReference type="EMBL" id="KAJ2780506.1"/>
    </source>
</evidence>
<dbReference type="InterPro" id="IPR000949">
    <property type="entry name" value="ELM2_dom"/>
</dbReference>
<feature type="domain" description="ELM2" evidence="9">
    <location>
        <begin position="418"/>
        <end position="591"/>
    </location>
</feature>
<dbReference type="Pfam" id="PF13832">
    <property type="entry name" value="zf-HC5HC2H_2"/>
    <property type="match status" value="1"/>
</dbReference>
<feature type="compositionally biased region" description="Pro residues" evidence="6">
    <location>
        <begin position="802"/>
        <end position="812"/>
    </location>
</feature>
<dbReference type="Pfam" id="PF00628">
    <property type="entry name" value="PHD"/>
    <property type="match status" value="1"/>
</dbReference>
<dbReference type="PANTHER" id="PTHR47672">
    <property type="entry name" value="E3 UBIQUITIN-PROTEIN LIGASE SNT2"/>
    <property type="match status" value="1"/>
</dbReference>
<feature type="region of interest" description="Disordered" evidence="6">
    <location>
        <begin position="1"/>
        <end position="23"/>
    </location>
</feature>
<dbReference type="InterPro" id="IPR001965">
    <property type="entry name" value="Znf_PHD"/>
</dbReference>
<dbReference type="GO" id="GO:0003682">
    <property type="term" value="F:chromatin binding"/>
    <property type="evidence" value="ECO:0007669"/>
    <property type="project" value="InterPro"/>
</dbReference>
<feature type="region of interest" description="Disordered" evidence="6">
    <location>
        <begin position="304"/>
        <end position="383"/>
    </location>
</feature>
<keyword evidence="1" id="KW-0479">Metal-binding</keyword>
<feature type="compositionally biased region" description="Low complexity" evidence="6">
    <location>
        <begin position="1133"/>
        <end position="1142"/>
    </location>
</feature>
<dbReference type="AlphaFoldDB" id="A0A9W8LIL8"/>
<gene>
    <name evidence="10" type="primary">SNT2</name>
    <name evidence="10" type="ORF">H4R18_003408</name>
</gene>
<keyword evidence="3" id="KW-0862">Zinc</keyword>